<keyword evidence="2 5" id="KW-0732">Signal</keyword>
<dbReference type="PANTHER" id="PTHR45785">
    <property type="entry name" value="COMPLEMENT FACTOR H-RELATED"/>
    <property type="match status" value="1"/>
</dbReference>
<dbReference type="Pfam" id="PF00084">
    <property type="entry name" value="Sushi"/>
    <property type="match status" value="4"/>
</dbReference>
<reference evidence="8" key="1">
    <citation type="submission" date="2025-08" db="UniProtKB">
        <authorList>
            <consortium name="RefSeq"/>
        </authorList>
    </citation>
    <scope>IDENTIFICATION</scope>
    <source>
        <tissue evidence="8">Blood</tissue>
    </source>
</reference>
<dbReference type="InterPro" id="IPR000436">
    <property type="entry name" value="Sushi_SCR_CCP_dom"/>
</dbReference>
<dbReference type="FunFam" id="2.10.70.10:FF:000060">
    <property type="entry name" value="Complement inhibitory factor H"/>
    <property type="match status" value="1"/>
</dbReference>
<dbReference type="GeneID" id="129331461"/>
<dbReference type="Proteomes" id="UP001190640">
    <property type="component" value="Chromosome 5"/>
</dbReference>
<accession>A0AA97JFZ3</accession>
<evidence type="ECO:0000256" key="1">
    <source>
        <dbReference type="ARBA" id="ARBA00022659"/>
    </source>
</evidence>
<dbReference type="CDD" id="cd00033">
    <property type="entry name" value="CCP"/>
    <property type="match status" value="4"/>
</dbReference>
<dbReference type="FunFam" id="2.10.70.10:FF:000026">
    <property type="entry name" value="Complement inhibitory factor H"/>
    <property type="match status" value="1"/>
</dbReference>
<dbReference type="PROSITE" id="PS50923">
    <property type="entry name" value="SUSHI"/>
    <property type="match status" value="4"/>
</dbReference>
<evidence type="ECO:0000256" key="5">
    <source>
        <dbReference type="SAM" id="SignalP"/>
    </source>
</evidence>
<keyword evidence="7" id="KW-1185">Reference proteome</keyword>
<sequence length="456" mass="51291">MIWVKYIILVLLWTCCNSQNVCEEPPEVDFGEMVSDEKVAYQKSDRVQYRCYPGYALEGPDWITCEGPQWTSPPKCLASCSITRQQLEAKNLLLSGGRRRSHVIGNNQTLEFLCREGYILSAPSVRKCIDGNMDLPSCISERGKKCSRPPSVANGDTITLSQKEYTSGSSVEFRCQRYYAMEGHSRSFCDNGNWTKVPVCLEPCVISLAELERRKMGVKLRSNEDEFQTLYLPHGDSVEFNCKPGHSLATNLSQSAFEIQCRGGPIVYPECKAIKCDPPRLANGTFRPERTVYQDGDLIKIECDHRVQTAETQTIAECTRNGWSPPPQCNAGGNCGHPPSIQNGDVLNPLQAQYAPGTTLQYKCQFLYVMNGNSQVRCENGHWTEAPTCIDATCTISEVDMAQNNIQLKWTNDKKLYSESGDAVEFICKWHYRKDPSSPPFRTQCIEGKVTYPRCI</sequence>
<comment type="caution">
    <text evidence="4">Lacks conserved residue(s) required for the propagation of feature annotation.</text>
</comment>
<dbReference type="Gene3D" id="2.10.70.10">
    <property type="entry name" value="Complement Module, domain 1"/>
    <property type="match status" value="7"/>
</dbReference>
<keyword evidence="3 4" id="KW-1015">Disulfide bond</keyword>
<feature type="domain" description="Sushi" evidence="6">
    <location>
        <begin position="144"/>
        <end position="202"/>
    </location>
</feature>
<keyword evidence="1 4" id="KW-0768">Sushi</keyword>
<proteinExistence type="predicted"/>
<dbReference type="PANTHER" id="PTHR45785:SF7">
    <property type="entry name" value="COMPLEMENT FACTOR H"/>
    <property type="match status" value="1"/>
</dbReference>
<organism evidence="7 8">
    <name type="scientific">Eublepharis macularius</name>
    <name type="common">Leopard gecko</name>
    <name type="synonym">Cyrtodactylus macularius</name>
    <dbReference type="NCBI Taxonomy" id="481883"/>
    <lineage>
        <taxon>Eukaryota</taxon>
        <taxon>Metazoa</taxon>
        <taxon>Chordata</taxon>
        <taxon>Craniata</taxon>
        <taxon>Vertebrata</taxon>
        <taxon>Euteleostomi</taxon>
        <taxon>Lepidosauria</taxon>
        <taxon>Squamata</taxon>
        <taxon>Bifurcata</taxon>
        <taxon>Gekkota</taxon>
        <taxon>Eublepharidae</taxon>
        <taxon>Eublepharinae</taxon>
        <taxon>Eublepharis</taxon>
    </lineage>
</organism>
<evidence type="ECO:0000256" key="3">
    <source>
        <dbReference type="ARBA" id="ARBA00023157"/>
    </source>
</evidence>
<feature type="chain" id="PRO_5041640656" evidence="5">
    <location>
        <begin position="19"/>
        <end position="456"/>
    </location>
</feature>
<feature type="disulfide bond" evidence="4">
    <location>
        <begin position="146"/>
        <end position="189"/>
    </location>
</feature>
<feature type="signal peptide" evidence="5">
    <location>
        <begin position="1"/>
        <end position="18"/>
    </location>
</feature>
<evidence type="ECO:0000313" key="7">
    <source>
        <dbReference type="Proteomes" id="UP001190640"/>
    </source>
</evidence>
<feature type="disulfide bond" evidence="4">
    <location>
        <begin position="335"/>
        <end position="378"/>
    </location>
</feature>
<evidence type="ECO:0000256" key="2">
    <source>
        <dbReference type="ARBA" id="ARBA00022729"/>
    </source>
</evidence>
<protein>
    <submittedName>
        <fullName evidence="8">Complement factor H-related protein 1-like</fullName>
    </submittedName>
</protein>
<evidence type="ECO:0000256" key="4">
    <source>
        <dbReference type="PROSITE-ProRule" id="PRU00302"/>
    </source>
</evidence>
<dbReference type="KEGG" id="emc:129331461"/>
<dbReference type="InterPro" id="IPR035976">
    <property type="entry name" value="Sushi/SCR/CCP_sf"/>
</dbReference>
<dbReference type="RefSeq" id="XP_054838003.1">
    <property type="nucleotide sequence ID" value="XM_054982028.1"/>
</dbReference>
<dbReference type="SUPFAM" id="SSF57535">
    <property type="entry name" value="Complement control module/SCR domain"/>
    <property type="match status" value="7"/>
</dbReference>
<feature type="domain" description="Sushi" evidence="6">
    <location>
        <begin position="274"/>
        <end position="331"/>
    </location>
</feature>
<evidence type="ECO:0000259" key="6">
    <source>
        <dbReference type="PROSITE" id="PS50923"/>
    </source>
</evidence>
<name>A0AA97JFZ3_EUBMA</name>
<dbReference type="SMART" id="SM00032">
    <property type="entry name" value="CCP"/>
    <property type="match status" value="5"/>
</dbReference>
<dbReference type="AlphaFoldDB" id="A0AA97JFZ3"/>
<feature type="domain" description="Sushi" evidence="6">
    <location>
        <begin position="20"/>
        <end position="78"/>
    </location>
</feature>
<dbReference type="InterPro" id="IPR051503">
    <property type="entry name" value="ComplSys_Reg/VirEntry_Med"/>
</dbReference>
<gene>
    <name evidence="8" type="primary">LOC129331461</name>
</gene>
<feature type="disulfide bond" evidence="4">
    <location>
        <begin position="22"/>
        <end position="65"/>
    </location>
</feature>
<evidence type="ECO:0000313" key="8">
    <source>
        <dbReference type="RefSeq" id="XP_054838003.1"/>
    </source>
</evidence>
<feature type="domain" description="Sushi" evidence="6">
    <location>
        <begin position="333"/>
        <end position="391"/>
    </location>
</feature>